<evidence type="ECO:0000256" key="1">
    <source>
        <dbReference type="SAM" id="MobiDB-lite"/>
    </source>
</evidence>
<feature type="region of interest" description="Disordered" evidence="1">
    <location>
        <begin position="25"/>
        <end position="136"/>
    </location>
</feature>
<evidence type="ECO:0000313" key="2">
    <source>
        <dbReference type="EMBL" id="GFH72499.1"/>
    </source>
</evidence>
<keyword evidence="3" id="KW-1185">Reference proteome</keyword>
<protein>
    <submittedName>
        <fullName evidence="2">Uncharacterized protein</fullName>
    </submittedName>
</protein>
<proteinExistence type="predicted"/>
<dbReference type="Proteomes" id="UP000472710">
    <property type="component" value="Unassembled WGS sequence"/>
</dbReference>
<evidence type="ECO:0000313" key="3">
    <source>
        <dbReference type="Proteomes" id="UP000472710"/>
    </source>
</evidence>
<feature type="compositionally biased region" description="Basic and acidic residues" evidence="1">
    <location>
        <begin position="97"/>
        <end position="107"/>
    </location>
</feature>
<name>A0ABQ1CQU0_STRDI</name>
<comment type="caution">
    <text evidence="2">The sequence shown here is derived from an EMBL/GenBank/DDBJ whole genome shotgun (WGS) entry which is preliminary data.</text>
</comment>
<reference evidence="2 3" key="1">
    <citation type="submission" date="2020-02" db="EMBL/GenBank/DDBJ databases">
        <title>Whole genome shotgun sequence of Streptomyces diastaticus subsp. diastaticus NBRC 13412.</title>
        <authorList>
            <person name="Ichikawa N."/>
            <person name="Komaki H."/>
            <person name="Tamura T."/>
        </authorList>
    </citation>
    <scope>NUCLEOTIDE SEQUENCE [LARGE SCALE GENOMIC DNA]</scope>
    <source>
        <strain evidence="2 3">NBRC 13412</strain>
    </source>
</reference>
<sequence length="154" mass="15268">MDTGCPGRPCEAGRVRRPEGEELLGRGLDGLPGAVSHARAGAGGMPRLAPRGSRRILCGVPGTGCVLRGSRSSNGAEGPGREPLGPSAGAAGVRAGRRAEAAGHRLEAQGGAPGRRRAGSARAAPSEHTPGARAVHTVPLTMGPVCGGYGFGNP</sequence>
<gene>
    <name evidence="2" type="ORF">Sdia_32670</name>
</gene>
<accession>A0ABQ1CQU0</accession>
<dbReference type="EMBL" id="BLLN01000003">
    <property type="protein sequence ID" value="GFH72499.1"/>
    <property type="molecule type" value="Genomic_DNA"/>
</dbReference>
<organism evidence="2 3">
    <name type="scientific">Streptomyces diastaticus subsp. diastaticus</name>
    <dbReference type="NCBI Taxonomy" id="68040"/>
    <lineage>
        <taxon>Bacteria</taxon>
        <taxon>Bacillati</taxon>
        <taxon>Actinomycetota</taxon>
        <taxon>Actinomycetes</taxon>
        <taxon>Kitasatosporales</taxon>
        <taxon>Streptomycetaceae</taxon>
        <taxon>Streptomyces</taxon>
        <taxon>Streptomyces diastaticus group</taxon>
    </lineage>
</organism>